<protein>
    <submittedName>
        <fullName evidence="4">Glucokinase</fullName>
        <ecNumber evidence="4">2.7.1.2</ecNumber>
    </submittedName>
</protein>
<evidence type="ECO:0000313" key="5">
    <source>
        <dbReference type="Proteomes" id="UP000571950"/>
    </source>
</evidence>
<dbReference type="Pfam" id="PF02685">
    <property type="entry name" value="Glucokinase"/>
    <property type="match status" value="1"/>
</dbReference>
<keyword evidence="5" id="KW-1185">Reference proteome</keyword>
<name>A0A7W6BMC4_9SPHN</name>
<dbReference type="GO" id="GO:0005829">
    <property type="term" value="C:cytosol"/>
    <property type="evidence" value="ECO:0007669"/>
    <property type="project" value="TreeGrafter"/>
</dbReference>
<accession>A0A7W6BMC4</accession>
<dbReference type="PANTHER" id="PTHR47690:SF1">
    <property type="entry name" value="GLUCOKINASE"/>
    <property type="match status" value="1"/>
</dbReference>
<dbReference type="GO" id="GO:0005536">
    <property type="term" value="F:D-glucose binding"/>
    <property type="evidence" value="ECO:0007669"/>
    <property type="project" value="InterPro"/>
</dbReference>
<keyword evidence="2 4" id="KW-0418">Kinase</keyword>
<evidence type="ECO:0000256" key="2">
    <source>
        <dbReference type="ARBA" id="ARBA00022777"/>
    </source>
</evidence>
<evidence type="ECO:0000256" key="3">
    <source>
        <dbReference type="RuleBase" id="RU004046"/>
    </source>
</evidence>
<dbReference type="Gene3D" id="3.30.420.40">
    <property type="match status" value="1"/>
</dbReference>
<gene>
    <name evidence="4" type="ORF">GGR43_000078</name>
</gene>
<comment type="similarity">
    <text evidence="3">Belongs to the bacterial glucokinase family.</text>
</comment>
<organism evidence="4 5">
    <name type="scientific">Sphingobium jiangsuense</name>
    <dbReference type="NCBI Taxonomy" id="870476"/>
    <lineage>
        <taxon>Bacteria</taxon>
        <taxon>Pseudomonadati</taxon>
        <taxon>Pseudomonadota</taxon>
        <taxon>Alphaproteobacteria</taxon>
        <taxon>Sphingomonadales</taxon>
        <taxon>Sphingomonadaceae</taxon>
        <taxon>Sphingobium</taxon>
    </lineage>
</organism>
<evidence type="ECO:0000256" key="1">
    <source>
        <dbReference type="ARBA" id="ARBA00022679"/>
    </source>
</evidence>
<dbReference type="SUPFAM" id="SSF53067">
    <property type="entry name" value="Actin-like ATPase domain"/>
    <property type="match status" value="1"/>
</dbReference>
<proteinExistence type="inferred from homology"/>
<dbReference type="RefSeq" id="WP_188069969.1">
    <property type="nucleotide sequence ID" value="NZ_BSPS01000032.1"/>
</dbReference>
<dbReference type="Proteomes" id="UP000571950">
    <property type="component" value="Unassembled WGS sequence"/>
</dbReference>
<dbReference type="PANTHER" id="PTHR47690">
    <property type="entry name" value="GLUCOKINASE"/>
    <property type="match status" value="1"/>
</dbReference>
<reference evidence="4 5" key="1">
    <citation type="submission" date="2020-08" db="EMBL/GenBank/DDBJ databases">
        <title>Genomic Encyclopedia of Type Strains, Phase IV (KMG-IV): sequencing the most valuable type-strain genomes for metagenomic binning, comparative biology and taxonomic classification.</title>
        <authorList>
            <person name="Goeker M."/>
        </authorList>
    </citation>
    <scope>NUCLEOTIDE SEQUENCE [LARGE SCALE GENOMIC DNA]</scope>
    <source>
        <strain evidence="4 5">DSM 26189</strain>
    </source>
</reference>
<evidence type="ECO:0000313" key="4">
    <source>
        <dbReference type="EMBL" id="MBB3924384.1"/>
    </source>
</evidence>
<dbReference type="EC" id="2.7.1.2" evidence="4"/>
<dbReference type="InterPro" id="IPR050201">
    <property type="entry name" value="Bacterial_glucokinase"/>
</dbReference>
<dbReference type="Gene3D" id="3.40.367.20">
    <property type="match status" value="1"/>
</dbReference>
<dbReference type="EMBL" id="JACIDT010000001">
    <property type="protein sequence ID" value="MBB3924384.1"/>
    <property type="molecule type" value="Genomic_DNA"/>
</dbReference>
<dbReference type="GO" id="GO:0005524">
    <property type="term" value="F:ATP binding"/>
    <property type="evidence" value="ECO:0007669"/>
    <property type="project" value="InterPro"/>
</dbReference>
<dbReference type="InterPro" id="IPR043129">
    <property type="entry name" value="ATPase_NBD"/>
</dbReference>
<keyword evidence="1 4" id="KW-0808">Transferase</keyword>
<dbReference type="CDD" id="cd24008">
    <property type="entry name" value="ASKHA_NBD_GLK"/>
    <property type="match status" value="1"/>
</dbReference>
<dbReference type="InterPro" id="IPR003836">
    <property type="entry name" value="Glucokinase"/>
</dbReference>
<dbReference type="GO" id="GO:0006096">
    <property type="term" value="P:glycolytic process"/>
    <property type="evidence" value="ECO:0007669"/>
    <property type="project" value="InterPro"/>
</dbReference>
<sequence length="322" mass="34159">MSHEIIAVDIGGTNARFCRARISKGGAPQLGAIRKYKVEDHPTLADAWRHFAQDEADALPDEAVVALAAPVTTPPIKLTNSPWIVDPVGLKRDLALDQLILVNDFEAMAHGIMALPRDHLTHLFGPDSGLPLSGATSIVGPGTGLGVGLASRVEGDTRILPTEGGHMSFAPVDEEDDLLLSQLRKRFGRVSVERVVSGRGLGYIHTALAELAASGETTPEDAVLWQAALDGRQPLVREALSRLCMSYGAVTGDLALAHGAGAVVLAGGLTGRMKEAPEFQGFYERFLAKGRHRRIMETLPVYHADHPEPGLFGAAAAGAARL</sequence>
<comment type="caution">
    <text evidence="4">The sequence shown here is derived from an EMBL/GenBank/DDBJ whole genome shotgun (WGS) entry which is preliminary data.</text>
</comment>
<dbReference type="GO" id="GO:0004340">
    <property type="term" value="F:glucokinase activity"/>
    <property type="evidence" value="ECO:0007669"/>
    <property type="project" value="UniProtKB-EC"/>
</dbReference>
<dbReference type="AlphaFoldDB" id="A0A7W6BMC4"/>